<dbReference type="PANTHER" id="PTHR30570">
    <property type="entry name" value="PERIPLASMIC PHOSPHATE BINDING COMPONENT OF PHOSPHATE ABC TRANSPORTER"/>
    <property type="match status" value="1"/>
</dbReference>
<dbReference type="InterPro" id="IPR050811">
    <property type="entry name" value="Phosphate_ABC_transporter"/>
</dbReference>
<dbReference type="SUPFAM" id="SSF53850">
    <property type="entry name" value="Periplasmic binding protein-like II"/>
    <property type="match status" value="1"/>
</dbReference>
<dbReference type="OrthoDB" id="4008270at2"/>
<dbReference type="Proteomes" id="UP000235916">
    <property type="component" value="Unassembled WGS sequence"/>
</dbReference>
<feature type="chain" id="PRO_5014892741" description="PBP domain-containing protein" evidence="2">
    <location>
        <begin position="31"/>
        <end position="263"/>
    </location>
</feature>
<keyword evidence="5" id="KW-1185">Reference proteome</keyword>
<keyword evidence="1 2" id="KW-0732">Signal</keyword>
<gene>
    <name evidence="4" type="ORF">C1O66_17475</name>
</gene>
<accession>A0A2N8L0A6</accession>
<evidence type="ECO:0000256" key="1">
    <source>
        <dbReference type="ARBA" id="ARBA00022729"/>
    </source>
</evidence>
<dbReference type="PANTHER" id="PTHR30570:SF1">
    <property type="entry name" value="PHOSPHATE-BINDING PROTEIN PSTS"/>
    <property type="match status" value="1"/>
</dbReference>
<feature type="signal peptide" evidence="2">
    <location>
        <begin position="1"/>
        <end position="30"/>
    </location>
</feature>
<dbReference type="Pfam" id="PF12849">
    <property type="entry name" value="PBP_like_2"/>
    <property type="match status" value="1"/>
</dbReference>
<comment type="caution">
    <text evidence="4">The sequence shown here is derived from an EMBL/GenBank/DDBJ whole genome shotgun (WGS) entry which is preliminary data.</text>
</comment>
<evidence type="ECO:0000256" key="2">
    <source>
        <dbReference type="SAM" id="SignalP"/>
    </source>
</evidence>
<proteinExistence type="predicted"/>
<feature type="domain" description="PBP" evidence="3">
    <location>
        <begin position="28"/>
        <end position="252"/>
    </location>
</feature>
<dbReference type="AlphaFoldDB" id="A0A2N8L0A6"/>
<evidence type="ECO:0000313" key="5">
    <source>
        <dbReference type="Proteomes" id="UP000235916"/>
    </source>
</evidence>
<protein>
    <recommendedName>
        <fullName evidence="3">PBP domain-containing protein</fullName>
    </recommendedName>
</protein>
<evidence type="ECO:0000313" key="4">
    <source>
        <dbReference type="EMBL" id="PND39137.1"/>
    </source>
</evidence>
<sequence length="263" mass="27258">MLSALQLKLGMRLASALPAALFLALSTAQAQVVEVAGSSTVAKSIVEPSQAKLRDATGIELKMLSVGTGKGMQMLFDGKVKVAAVSASLDEAVDDAKKAGASAAPTGLKLHTLLTDQLVPIVHNDNPVKELSREQLRGLLSGKLQNWKEVGGPDLAVLVVTGAPGSGTRGVIEKQLLAGQAFASTAKELRTSAAELSEVAREKGALGYVGSGTAESAKGKIKEIKAPTVSRPLGLVTVGDPTPEVRKVLDYLQSAEAKKQFLQ</sequence>
<dbReference type="Gene3D" id="3.40.190.10">
    <property type="entry name" value="Periplasmic binding protein-like II"/>
    <property type="match status" value="2"/>
</dbReference>
<dbReference type="InterPro" id="IPR024370">
    <property type="entry name" value="PBP_domain"/>
</dbReference>
<evidence type="ECO:0000259" key="3">
    <source>
        <dbReference type="Pfam" id="PF12849"/>
    </source>
</evidence>
<dbReference type="EMBL" id="POSP01000003">
    <property type="protein sequence ID" value="PND39137.1"/>
    <property type="molecule type" value="Genomic_DNA"/>
</dbReference>
<organism evidence="4 5">
    <name type="scientific">Kinneretia aquatilis</name>
    <dbReference type="NCBI Taxonomy" id="2070761"/>
    <lineage>
        <taxon>Bacteria</taxon>
        <taxon>Pseudomonadati</taxon>
        <taxon>Pseudomonadota</taxon>
        <taxon>Betaproteobacteria</taxon>
        <taxon>Burkholderiales</taxon>
        <taxon>Sphaerotilaceae</taxon>
        <taxon>Roseateles</taxon>
    </lineage>
</organism>
<name>A0A2N8L0A6_9BURK</name>
<dbReference type="RefSeq" id="WP_102769056.1">
    <property type="nucleotide sequence ID" value="NZ_POSP01000003.1"/>
</dbReference>
<reference evidence="4 5" key="1">
    <citation type="submission" date="2018-01" db="EMBL/GenBank/DDBJ databases">
        <title>Draft genome sequence of Paucibacter aquatile CR182 isolated from freshwater of the Nakdong River.</title>
        <authorList>
            <person name="Choi A."/>
            <person name="Chung E.J."/>
        </authorList>
    </citation>
    <scope>NUCLEOTIDE SEQUENCE [LARGE SCALE GENOMIC DNA]</scope>
    <source>
        <strain evidence="4 5">CR182</strain>
    </source>
</reference>